<protein>
    <submittedName>
        <fullName evidence="1">MoaD/ThiS family protein</fullName>
    </submittedName>
</protein>
<evidence type="ECO:0000313" key="1">
    <source>
        <dbReference type="EMBL" id="HGG92584.1"/>
    </source>
</evidence>
<comment type="caution">
    <text evidence="1">The sequence shown here is derived from an EMBL/GenBank/DDBJ whole genome shotgun (WGS) entry which is preliminary data.</text>
</comment>
<dbReference type="EMBL" id="DSRP01000449">
    <property type="protein sequence ID" value="HGG92584.1"/>
    <property type="molecule type" value="Genomic_DNA"/>
</dbReference>
<organism evidence="1">
    <name type="scientific">Fundidesulfovibrio putealis</name>
    <dbReference type="NCBI Taxonomy" id="270496"/>
    <lineage>
        <taxon>Bacteria</taxon>
        <taxon>Pseudomonadati</taxon>
        <taxon>Thermodesulfobacteriota</taxon>
        <taxon>Desulfovibrionia</taxon>
        <taxon>Desulfovibrionales</taxon>
        <taxon>Desulfovibrionaceae</taxon>
        <taxon>Fundidesulfovibrio</taxon>
    </lineage>
</organism>
<accession>A0A7C4EI12</accession>
<name>A0A7C4EI12_9BACT</name>
<proteinExistence type="predicted"/>
<gene>
    <name evidence="1" type="ORF">ENR59_06480</name>
</gene>
<reference evidence="1" key="1">
    <citation type="journal article" date="2020" name="mSystems">
        <title>Genome- and Community-Level Interaction Insights into Carbon Utilization and Element Cycling Functions of Hydrothermarchaeota in Hydrothermal Sediment.</title>
        <authorList>
            <person name="Zhou Z."/>
            <person name="Liu Y."/>
            <person name="Xu W."/>
            <person name="Pan J."/>
            <person name="Luo Z.H."/>
            <person name="Li M."/>
        </authorList>
    </citation>
    <scope>NUCLEOTIDE SEQUENCE [LARGE SCALE GENOMIC DNA]</scope>
    <source>
        <strain evidence="1">SpSt-413</strain>
    </source>
</reference>
<sequence>MNGTIEIRAFMDLTAVFRKRGWDTPKILPLQRQTSGMELLGLLDLPRECVEVIFVNGKAYTPDNAVIACGDRVALAPPRVPGPYRVLLGFKNMGETKA</sequence>
<dbReference type="AlphaFoldDB" id="A0A7C4EI12"/>